<dbReference type="VEuPathDB" id="AmoebaDB:EIN_270360"/>
<sequence>MTPSIYFDTVGEVTDYILPDNTTSVTFYNSTFSSSRTSHLTLNQLTSNKSDYYDNYFSDVVFELLENVFTYNNYCILYTSTFDTIVLYNSTFFTLKIFSGKTSGYRNISSIENCNFYSTEIHESIFSNLTIKNSYYDLTLTNDILSGLVVENTGFYYQEHYNVRYTNSTFVNTIFYHHDNYENVVFESCNFVNCIIHLDDLDMIKNIYFDFADCYFENFTVNEQKVDLYKGNACVGLKKGFVEQSMEIQIANEDDKKRTQIVLLSTGVAVLGVLFIIAVIIICVLLTLFVLSHKKQQENYNNLSNTR</sequence>
<dbReference type="Gene3D" id="2.160.20.80">
    <property type="entry name" value="E3 ubiquitin-protein ligase SopA"/>
    <property type="match status" value="1"/>
</dbReference>
<dbReference type="EMBL" id="KB206479">
    <property type="protein sequence ID" value="ELP91140.1"/>
    <property type="molecule type" value="Genomic_DNA"/>
</dbReference>
<dbReference type="KEGG" id="eiv:EIN_270360"/>
<dbReference type="RefSeq" id="XP_004257911.1">
    <property type="nucleotide sequence ID" value="XM_004257863.1"/>
</dbReference>
<keyword evidence="1" id="KW-1133">Transmembrane helix</keyword>
<keyword evidence="3" id="KW-1185">Reference proteome</keyword>
<feature type="transmembrane region" description="Helical" evidence="1">
    <location>
        <begin position="261"/>
        <end position="291"/>
    </location>
</feature>
<evidence type="ECO:0000313" key="2">
    <source>
        <dbReference type="EMBL" id="ELP91140.1"/>
    </source>
</evidence>
<dbReference type="GeneID" id="14890109"/>
<evidence type="ECO:0000313" key="3">
    <source>
        <dbReference type="Proteomes" id="UP000014680"/>
    </source>
</evidence>
<accession>A0A0A1UEA7</accession>
<keyword evidence="1" id="KW-0472">Membrane</keyword>
<dbReference type="AlphaFoldDB" id="A0A0A1UEA7"/>
<organism evidence="2 3">
    <name type="scientific">Entamoeba invadens IP1</name>
    <dbReference type="NCBI Taxonomy" id="370355"/>
    <lineage>
        <taxon>Eukaryota</taxon>
        <taxon>Amoebozoa</taxon>
        <taxon>Evosea</taxon>
        <taxon>Archamoebae</taxon>
        <taxon>Mastigamoebida</taxon>
        <taxon>Entamoebidae</taxon>
        <taxon>Entamoeba</taxon>
    </lineage>
</organism>
<dbReference type="Proteomes" id="UP000014680">
    <property type="component" value="Unassembled WGS sequence"/>
</dbReference>
<name>A0A0A1UEA7_ENTIV</name>
<protein>
    <submittedName>
        <fullName evidence="2">Uncharacterized protein</fullName>
    </submittedName>
</protein>
<reference evidence="2 3" key="1">
    <citation type="submission" date="2012-10" db="EMBL/GenBank/DDBJ databases">
        <authorList>
            <person name="Zafar N."/>
            <person name="Inman J."/>
            <person name="Hall N."/>
            <person name="Lorenzi H."/>
            <person name="Caler E."/>
        </authorList>
    </citation>
    <scope>NUCLEOTIDE SEQUENCE [LARGE SCALE GENOMIC DNA]</scope>
    <source>
        <strain evidence="2 3">IP1</strain>
    </source>
</reference>
<proteinExistence type="predicted"/>
<gene>
    <name evidence="2" type="ORF">EIN_270360</name>
</gene>
<evidence type="ECO:0000256" key="1">
    <source>
        <dbReference type="SAM" id="Phobius"/>
    </source>
</evidence>
<keyword evidence="1" id="KW-0812">Transmembrane</keyword>